<dbReference type="Proteomes" id="UP000000493">
    <property type="component" value="Chromosome"/>
</dbReference>
<dbReference type="RefSeq" id="WP_013927353.1">
    <property type="nucleotide sequence ID" value="NC_015703.1"/>
</dbReference>
<evidence type="ECO:0000313" key="3">
    <source>
        <dbReference type="Proteomes" id="UP000000493"/>
    </source>
</evidence>
<dbReference type="KEGG" id="rsi:Runsl_1613"/>
<feature type="compositionally biased region" description="Polar residues" evidence="1">
    <location>
        <begin position="1"/>
        <end position="10"/>
    </location>
</feature>
<sequence>MDTSEQTNFEDNWRKAFDDASDTPPDSVWARIEDRLDEEERERVVVLPLWQRWQSMQWAAAAGVALLAVSLGSWWLSQHSGAKSSSAQMAKKEIKLPDAINRKTPTRQNDPASPEIASSKQTEQPTIVHREDNQGAVNHPQIPSGSLLKDSFTSKNKARKTIASAKFPKALAVNEENVVAKMSPAAKASVLQTAEGSTSSLKENSPTNDLITNQLILSTPTFTSPSAVQINALEGKDLRRLLGLSKKQPWVAYQAAENEVHAPKKVPTKEYFASVGIMPAGYNAGVAIGGSTAGRAFALSGQNALANTTNSTNAGTNRSALSYAVQWQGGLQLNQRWSIETGVNYLQGNSIFEGTNGFNVYTNSYVNNLEAAVNLSNNLTKQYDFVGAAADKSQIQSFATNQNISNSYQYLQVPVQAGFAVIKPKRKLSLWLLGGLINNIFLRNSFDSGQEHTVSISGPDNPYKTLSLSASTGMRVQYKMNKRWTTLISGNYQRSIGSNTRSNALFEARPQLFGVGAGLRYGF</sequence>
<dbReference type="EMBL" id="CP002859">
    <property type="protein sequence ID" value="AEI48038.1"/>
    <property type="molecule type" value="Genomic_DNA"/>
</dbReference>
<dbReference type="SUPFAM" id="SSF56925">
    <property type="entry name" value="OMPA-like"/>
    <property type="match status" value="1"/>
</dbReference>
<evidence type="ECO:0000313" key="2">
    <source>
        <dbReference type="EMBL" id="AEI48038.1"/>
    </source>
</evidence>
<proteinExistence type="predicted"/>
<keyword evidence="3" id="KW-1185">Reference proteome</keyword>
<dbReference type="InterPro" id="IPR011250">
    <property type="entry name" value="OMP/PagP_B-barrel"/>
</dbReference>
<reference evidence="2 3" key="2">
    <citation type="journal article" date="2012" name="Stand. Genomic Sci.">
        <title>Complete genome sequence of the aquatic bacterium Runella slithyformis type strain (LSU 4(T)).</title>
        <authorList>
            <person name="Copeland A."/>
            <person name="Zhang X."/>
            <person name="Misra M."/>
            <person name="Lapidus A."/>
            <person name="Nolan M."/>
            <person name="Lucas S."/>
            <person name="Deshpande S."/>
            <person name="Cheng J.F."/>
            <person name="Tapia R."/>
            <person name="Goodwin L.A."/>
            <person name="Pitluck S."/>
            <person name="Liolios K."/>
            <person name="Pagani I."/>
            <person name="Ivanova N."/>
            <person name="Mikhailova N."/>
            <person name="Pati A."/>
            <person name="Chen A."/>
            <person name="Palaniappan K."/>
            <person name="Land M."/>
            <person name="Hauser L."/>
            <person name="Pan C."/>
            <person name="Jeffries C.D."/>
            <person name="Detter J.C."/>
            <person name="Brambilla E.M."/>
            <person name="Rohde M."/>
            <person name="Djao O.D."/>
            <person name="Goker M."/>
            <person name="Sikorski J."/>
            <person name="Tindall B.J."/>
            <person name="Woyke T."/>
            <person name="Bristow J."/>
            <person name="Eisen J.A."/>
            <person name="Markowitz V."/>
            <person name="Hugenholtz P."/>
            <person name="Kyrpides N.C."/>
            <person name="Klenk H.P."/>
            <person name="Mavromatis K."/>
        </authorList>
    </citation>
    <scope>NUCLEOTIDE SEQUENCE [LARGE SCALE GENOMIC DNA]</scope>
    <source>
        <strain evidence="3">ATCC 29530 / DSM 19594 / LMG 11500 / NCIMB 11436 / LSU 4</strain>
    </source>
</reference>
<organism evidence="2 3">
    <name type="scientific">Runella slithyformis (strain ATCC 29530 / DSM 19594 / LMG 11500 / NCIMB 11436 / LSU 4)</name>
    <dbReference type="NCBI Taxonomy" id="761193"/>
    <lineage>
        <taxon>Bacteria</taxon>
        <taxon>Pseudomonadati</taxon>
        <taxon>Bacteroidota</taxon>
        <taxon>Cytophagia</taxon>
        <taxon>Cytophagales</taxon>
        <taxon>Spirosomataceae</taxon>
        <taxon>Runella</taxon>
    </lineage>
</organism>
<protein>
    <submittedName>
        <fullName evidence="2">Anti-sigma-K factor RskA</fullName>
    </submittedName>
</protein>
<dbReference type="AlphaFoldDB" id="A0A7U3ZIX1"/>
<reference evidence="3" key="1">
    <citation type="submission" date="2011-06" db="EMBL/GenBank/DDBJ databases">
        <title>The complete genome of chromosome of Runella slithyformis DSM 19594.</title>
        <authorList>
            <consortium name="US DOE Joint Genome Institute (JGI-PGF)"/>
            <person name="Lucas S."/>
            <person name="Han J."/>
            <person name="Lapidus A."/>
            <person name="Bruce D."/>
            <person name="Goodwin L."/>
            <person name="Pitluck S."/>
            <person name="Peters L."/>
            <person name="Kyrpides N."/>
            <person name="Mavromatis K."/>
            <person name="Ivanova N."/>
            <person name="Ovchinnikova G."/>
            <person name="Zhang X."/>
            <person name="Misra M."/>
            <person name="Detter J.C."/>
            <person name="Tapia R."/>
            <person name="Han C."/>
            <person name="Land M."/>
            <person name="Hauser L."/>
            <person name="Markowitz V."/>
            <person name="Cheng J.-F."/>
            <person name="Hugenholtz P."/>
            <person name="Woyke T."/>
            <person name="Wu D."/>
            <person name="Tindall B."/>
            <person name="Faehrich R."/>
            <person name="Brambilla E."/>
            <person name="Klenk H.-P."/>
            <person name="Eisen J.A."/>
        </authorList>
    </citation>
    <scope>NUCLEOTIDE SEQUENCE [LARGE SCALE GENOMIC DNA]</scope>
    <source>
        <strain evidence="3">ATCC 29530 / DSM 19594 / LMG 11500 / NCIMB 11436 / LSU 4</strain>
    </source>
</reference>
<feature type="region of interest" description="Disordered" evidence="1">
    <location>
        <begin position="1"/>
        <end position="25"/>
    </location>
</feature>
<gene>
    <name evidence="2" type="ordered locus">Runsl_1613</name>
</gene>
<evidence type="ECO:0000256" key="1">
    <source>
        <dbReference type="SAM" id="MobiDB-lite"/>
    </source>
</evidence>
<feature type="compositionally biased region" description="Polar residues" evidence="1">
    <location>
        <begin position="106"/>
        <end position="125"/>
    </location>
</feature>
<accession>A0A7U3ZIX1</accession>
<feature type="region of interest" description="Disordered" evidence="1">
    <location>
        <begin position="86"/>
        <end position="126"/>
    </location>
</feature>
<name>A0A7U3ZIX1_RUNSL</name>